<dbReference type="RefSeq" id="XP_062643205.1">
    <property type="nucleotide sequence ID" value="XM_062795791.1"/>
</dbReference>
<dbReference type="PANTHER" id="PTHR13169">
    <property type="entry name" value="UBIQUITIN-LIKE PROTEIN 3 HCG-1 PROTEIN"/>
    <property type="match status" value="1"/>
</dbReference>
<dbReference type="SUPFAM" id="SSF54236">
    <property type="entry name" value="Ubiquitin-like"/>
    <property type="match status" value="1"/>
</dbReference>
<dbReference type="Gene3D" id="3.10.20.90">
    <property type="entry name" value="Phosphatidylinositol 3-kinase Catalytic Subunit, Chain A, domain 1"/>
    <property type="match status" value="1"/>
</dbReference>
<feature type="compositionally biased region" description="Low complexity" evidence="1">
    <location>
        <begin position="51"/>
        <end position="62"/>
    </location>
</feature>
<dbReference type="EMBL" id="MU853249">
    <property type="protein sequence ID" value="KAK4119432.1"/>
    <property type="molecule type" value="Genomic_DNA"/>
</dbReference>
<reference evidence="3" key="1">
    <citation type="journal article" date="2023" name="Mol. Phylogenet. Evol.">
        <title>Genome-scale phylogeny and comparative genomics of the fungal order Sordariales.</title>
        <authorList>
            <person name="Hensen N."/>
            <person name="Bonometti L."/>
            <person name="Westerberg I."/>
            <person name="Brannstrom I.O."/>
            <person name="Guillou S."/>
            <person name="Cros-Aarteil S."/>
            <person name="Calhoun S."/>
            <person name="Haridas S."/>
            <person name="Kuo A."/>
            <person name="Mondo S."/>
            <person name="Pangilinan J."/>
            <person name="Riley R."/>
            <person name="LaButti K."/>
            <person name="Andreopoulos B."/>
            <person name="Lipzen A."/>
            <person name="Chen C."/>
            <person name="Yan M."/>
            <person name="Daum C."/>
            <person name="Ng V."/>
            <person name="Clum A."/>
            <person name="Steindorff A."/>
            <person name="Ohm R.A."/>
            <person name="Martin F."/>
            <person name="Silar P."/>
            <person name="Natvig D.O."/>
            <person name="Lalanne C."/>
            <person name="Gautier V."/>
            <person name="Ament-Velasquez S.L."/>
            <person name="Kruys A."/>
            <person name="Hutchinson M.I."/>
            <person name="Powell A.J."/>
            <person name="Barry K."/>
            <person name="Miller A.N."/>
            <person name="Grigoriev I.V."/>
            <person name="Debuchy R."/>
            <person name="Gladieux P."/>
            <person name="Hiltunen Thoren M."/>
            <person name="Johannesson H."/>
        </authorList>
    </citation>
    <scope>NUCLEOTIDE SEQUENCE</scope>
    <source>
        <strain evidence="3">CBS 731.68</strain>
    </source>
</reference>
<sequence>MEATAVKPGSNQTSNESTVPQPSELLPMNEAEQRTSGEPTEDNSAVDEPVAESSAAAKATETTSKRIDEEEPPSDATAAAAEITSKGKAKDEPPPPADKHREGDSLSIGPTDQPAPAVAGSDKITESAPVCAITLLLPTGARHPYKMDEKYLAKRNVDVPDVTESGARDPFSISVYKLKELILREWRDEWEGKPASPSSIRLIHFGKLLDDKEQLKKYNFTHDSPNVVHMSVRPPEMMEEEETGKSKSAGREGRNREGGSGCCVIL</sequence>
<organism evidence="3 4">
    <name type="scientific">Parathielavia appendiculata</name>
    <dbReference type="NCBI Taxonomy" id="2587402"/>
    <lineage>
        <taxon>Eukaryota</taxon>
        <taxon>Fungi</taxon>
        <taxon>Dikarya</taxon>
        <taxon>Ascomycota</taxon>
        <taxon>Pezizomycotina</taxon>
        <taxon>Sordariomycetes</taxon>
        <taxon>Sordariomycetidae</taxon>
        <taxon>Sordariales</taxon>
        <taxon>Chaetomiaceae</taxon>
        <taxon>Parathielavia</taxon>
    </lineage>
</organism>
<dbReference type="InterPro" id="IPR040015">
    <property type="entry name" value="UBL3-like"/>
</dbReference>
<feature type="compositionally biased region" description="Basic and acidic residues" evidence="1">
    <location>
        <begin position="88"/>
        <end position="104"/>
    </location>
</feature>
<name>A0AAN6TRJ3_9PEZI</name>
<feature type="compositionally biased region" description="Polar residues" evidence="1">
    <location>
        <begin position="9"/>
        <end position="21"/>
    </location>
</feature>
<dbReference type="Proteomes" id="UP001302602">
    <property type="component" value="Unassembled WGS sequence"/>
</dbReference>
<dbReference type="AlphaFoldDB" id="A0AAN6TRJ3"/>
<evidence type="ECO:0000313" key="3">
    <source>
        <dbReference type="EMBL" id="KAK4119432.1"/>
    </source>
</evidence>
<evidence type="ECO:0000313" key="4">
    <source>
        <dbReference type="Proteomes" id="UP001302602"/>
    </source>
</evidence>
<feature type="region of interest" description="Disordered" evidence="1">
    <location>
        <begin position="235"/>
        <end position="261"/>
    </location>
</feature>
<evidence type="ECO:0000256" key="1">
    <source>
        <dbReference type="SAM" id="MobiDB-lite"/>
    </source>
</evidence>
<evidence type="ECO:0000259" key="2">
    <source>
        <dbReference type="Pfam" id="PF13881"/>
    </source>
</evidence>
<dbReference type="PANTHER" id="PTHR13169:SF0">
    <property type="entry name" value="UBIQUITIN-LIKE PROTEIN 3"/>
    <property type="match status" value="1"/>
</dbReference>
<dbReference type="InterPro" id="IPR039540">
    <property type="entry name" value="UBL3-like_ubiquitin_dom"/>
</dbReference>
<accession>A0AAN6TRJ3</accession>
<comment type="caution">
    <text evidence="3">The sequence shown here is derived from an EMBL/GenBank/DDBJ whole genome shotgun (WGS) entry which is preliminary data.</text>
</comment>
<feature type="domain" description="UBL3-like ubiquitin" evidence="2">
    <location>
        <begin position="169"/>
        <end position="248"/>
    </location>
</feature>
<dbReference type="InterPro" id="IPR029071">
    <property type="entry name" value="Ubiquitin-like_domsf"/>
</dbReference>
<keyword evidence="4" id="KW-1185">Reference proteome</keyword>
<dbReference type="GeneID" id="87832559"/>
<proteinExistence type="predicted"/>
<protein>
    <submittedName>
        <fullName evidence="3">Ubiquitin-like protein</fullName>
    </submittedName>
</protein>
<feature type="region of interest" description="Disordered" evidence="1">
    <location>
        <begin position="1"/>
        <end position="122"/>
    </location>
</feature>
<reference evidence="3" key="2">
    <citation type="submission" date="2023-05" db="EMBL/GenBank/DDBJ databases">
        <authorList>
            <consortium name="Lawrence Berkeley National Laboratory"/>
            <person name="Steindorff A."/>
            <person name="Hensen N."/>
            <person name="Bonometti L."/>
            <person name="Westerberg I."/>
            <person name="Brannstrom I.O."/>
            <person name="Guillou S."/>
            <person name="Cros-Aarteil S."/>
            <person name="Calhoun S."/>
            <person name="Haridas S."/>
            <person name="Kuo A."/>
            <person name="Mondo S."/>
            <person name="Pangilinan J."/>
            <person name="Riley R."/>
            <person name="Labutti K."/>
            <person name="Andreopoulos B."/>
            <person name="Lipzen A."/>
            <person name="Chen C."/>
            <person name="Yanf M."/>
            <person name="Daum C."/>
            <person name="Ng V."/>
            <person name="Clum A."/>
            <person name="Ohm R."/>
            <person name="Martin F."/>
            <person name="Silar P."/>
            <person name="Natvig D."/>
            <person name="Lalanne C."/>
            <person name="Gautier V."/>
            <person name="Ament-Velasquez S.L."/>
            <person name="Kruys A."/>
            <person name="Hutchinson M.I."/>
            <person name="Powell A.J."/>
            <person name="Barry K."/>
            <person name="Miller A.N."/>
            <person name="Grigoriev I.V."/>
            <person name="Debuchy R."/>
            <person name="Gladieux P."/>
            <person name="Thoren M.H."/>
            <person name="Johannesson H."/>
        </authorList>
    </citation>
    <scope>NUCLEOTIDE SEQUENCE</scope>
    <source>
        <strain evidence="3">CBS 731.68</strain>
    </source>
</reference>
<feature type="compositionally biased region" description="Basic and acidic residues" evidence="1">
    <location>
        <begin position="243"/>
        <end position="257"/>
    </location>
</feature>
<gene>
    <name evidence="3" type="ORF">N657DRAFT_674946</name>
</gene>
<dbReference type="Pfam" id="PF13881">
    <property type="entry name" value="Rad60-SLD_2"/>
    <property type="match status" value="1"/>
</dbReference>